<dbReference type="EMBL" id="JAOYOD010000001">
    <property type="protein sequence ID" value="MCV9387574.1"/>
    <property type="molecule type" value="Genomic_DNA"/>
</dbReference>
<dbReference type="Pfam" id="PF11751">
    <property type="entry name" value="PorP_SprF"/>
    <property type="match status" value="1"/>
</dbReference>
<keyword evidence="1" id="KW-0732">Signal</keyword>
<dbReference type="NCBIfam" id="TIGR03519">
    <property type="entry name" value="T9SS_PorP_fam"/>
    <property type="match status" value="1"/>
</dbReference>
<evidence type="ECO:0000256" key="1">
    <source>
        <dbReference type="SAM" id="SignalP"/>
    </source>
</evidence>
<feature type="chain" id="PRO_5045250327" evidence="1">
    <location>
        <begin position="23"/>
        <end position="315"/>
    </location>
</feature>
<comment type="caution">
    <text evidence="2">The sequence shown here is derived from an EMBL/GenBank/DDBJ whole genome shotgun (WGS) entry which is preliminary data.</text>
</comment>
<dbReference type="Proteomes" id="UP001300692">
    <property type="component" value="Unassembled WGS sequence"/>
</dbReference>
<reference evidence="2 3" key="1">
    <citation type="submission" date="2022-10" db="EMBL/GenBank/DDBJ databases">
        <title>Comparative genomics and taxonomic characterization of three novel marine species of genus Reichenbachiella exhibiting antioxidant and polysaccharide degradation activities.</title>
        <authorList>
            <person name="Muhammad N."/>
            <person name="Lee Y.-J."/>
            <person name="Ko J."/>
            <person name="Kim S.-G."/>
        </authorList>
    </citation>
    <scope>NUCLEOTIDE SEQUENCE [LARGE SCALE GENOMIC DNA]</scope>
    <source>
        <strain evidence="2 3">ABR2-5</strain>
    </source>
</reference>
<evidence type="ECO:0000313" key="2">
    <source>
        <dbReference type="EMBL" id="MCV9387574.1"/>
    </source>
</evidence>
<keyword evidence="3" id="KW-1185">Reference proteome</keyword>
<organism evidence="2 3">
    <name type="scientific">Reichenbachiella ulvae</name>
    <dbReference type="NCBI Taxonomy" id="2980104"/>
    <lineage>
        <taxon>Bacteria</taxon>
        <taxon>Pseudomonadati</taxon>
        <taxon>Bacteroidota</taxon>
        <taxon>Cytophagia</taxon>
        <taxon>Cytophagales</taxon>
        <taxon>Reichenbachiellaceae</taxon>
        <taxon>Reichenbachiella</taxon>
    </lineage>
</organism>
<dbReference type="RefSeq" id="WP_264138395.1">
    <property type="nucleotide sequence ID" value="NZ_JAOYOD010000001.1"/>
</dbReference>
<protein>
    <submittedName>
        <fullName evidence="2">Type IX secretion system membrane protein PorP/SprF</fullName>
    </submittedName>
</protein>
<dbReference type="SUPFAM" id="SSF56935">
    <property type="entry name" value="Porins"/>
    <property type="match status" value="1"/>
</dbReference>
<evidence type="ECO:0000313" key="3">
    <source>
        <dbReference type="Proteomes" id="UP001300692"/>
    </source>
</evidence>
<gene>
    <name evidence="2" type="ORF">N7U62_12915</name>
</gene>
<dbReference type="InterPro" id="IPR019861">
    <property type="entry name" value="PorP/SprF_Bacteroidetes"/>
</dbReference>
<accession>A0ABT3CVH5</accession>
<sequence length="315" mass="35869">MKIKTIFIFFGVILLAVTTARSQQQVMFTQYMFNQLALNPAYAGIHKGISTSILARHQWAGFEGAPRTQTFSIHSPIEYRSIALGAVLIRDQIGITDQFGANFSYAYRIKVSKRSQLSFGLQASFHQYKTDFTENMNNDPNLASQNINDLSPNAGAGVMWHSDKFYVGFSVPQLFNHSVGDFEIPVDPNNPENIDPDSELIRHYFIAAGYVFELNRHLKFKPNLLFKGVQGSPVQVDINTNFLINDLVWLGLSYRSMDSFDALFQLQLSPQFQLGYSYDFYTTTDLSRVNNGSHEIMLNYVFNIKSNKIVTPRYF</sequence>
<feature type="signal peptide" evidence="1">
    <location>
        <begin position="1"/>
        <end position="22"/>
    </location>
</feature>
<name>A0ABT3CVH5_9BACT</name>
<proteinExistence type="predicted"/>